<evidence type="ECO:0000259" key="1">
    <source>
        <dbReference type="Pfam" id="PF04230"/>
    </source>
</evidence>
<accession>A0ABR9S8R8</accession>
<dbReference type="Pfam" id="PF04230">
    <property type="entry name" value="PS_pyruv_trans"/>
    <property type="match status" value="1"/>
</dbReference>
<dbReference type="GO" id="GO:0016740">
    <property type="term" value="F:transferase activity"/>
    <property type="evidence" value="ECO:0007669"/>
    <property type="project" value="UniProtKB-KW"/>
</dbReference>
<dbReference type="InterPro" id="IPR007345">
    <property type="entry name" value="Polysacch_pyruvyl_Trfase"/>
</dbReference>
<comment type="caution">
    <text evidence="2">The sequence shown here is derived from an EMBL/GenBank/DDBJ whole genome shotgun (WGS) entry which is preliminary data.</text>
</comment>
<gene>
    <name evidence="2" type="ORF">IM787_20295</name>
</gene>
<evidence type="ECO:0000313" key="2">
    <source>
        <dbReference type="EMBL" id="MBE7369915.1"/>
    </source>
</evidence>
<keyword evidence="3" id="KW-1185">Reference proteome</keyword>
<reference evidence="2 3" key="1">
    <citation type="submission" date="2020-10" db="EMBL/GenBank/DDBJ databases">
        <title>Ramlibacter sp. HM2 16S ribosomal RNA gene Genome sequencing and assembly.</title>
        <authorList>
            <person name="Kang M."/>
        </authorList>
    </citation>
    <scope>NUCLEOTIDE SEQUENCE [LARGE SCALE GENOMIC DNA]</scope>
    <source>
        <strain evidence="2 3">HM2</strain>
    </source>
</reference>
<feature type="domain" description="Polysaccharide pyruvyl transferase" evidence="1">
    <location>
        <begin position="99"/>
        <end position="293"/>
    </location>
</feature>
<evidence type="ECO:0000313" key="3">
    <source>
        <dbReference type="Proteomes" id="UP000806285"/>
    </source>
</evidence>
<dbReference type="EMBL" id="JADDIV010000006">
    <property type="protein sequence ID" value="MBE7369915.1"/>
    <property type="molecule type" value="Genomic_DNA"/>
</dbReference>
<dbReference type="RefSeq" id="WP_193678543.1">
    <property type="nucleotide sequence ID" value="NZ_JADDIV010000006.1"/>
</dbReference>
<name>A0ABR9S8R8_9BURK</name>
<proteinExistence type="predicted"/>
<keyword evidence="2" id="KW-0808">Transferase</keyword>
<protein>
    <submittedName>
        <fullName evidence="2">Polysaccharide pyruvyl transferase family protein</fullName>
    </submittedName>
</protein>
<sequence length="413" mass="45178">MRLAVINDTDGRENIGCRLTSSRFKASLLERAAEAGSDLQVISCPWKFRKSSEPVMPHTAFALMRGSSVLSARVLREMSLAEYGAQAVADVESADVALYHPEGSISDDNNAFRVFRQLCLPLYAHVSLRKPLVIANGTFPRFGDHRKDLLLSLVAGAEAAFFRDRLSTEHYGGRFCPDAAITWRGAPVDADAAQREYALVTTAAHASVEDDRALCRRALDFCRANGVRPMVLTKGWERLAGFRDEVTAAGGRFLTYATLDEAEALLQDVRFHVGGRYHMAIFCLTKGIPSWLVVSNTHKNRWLAEDCHGVELLPSAHADLGAAIQLSRLPQPSAILQSVAVQVGLFEQESRTLFAAIAAAAGGRAKAPDAASAAWDRASVRAALRNDYFRDATKVVLRSLGVMRPPRHHELPT</sequence>
<organism evidence="2 3">
    <name type="scientific">Ramlibacter pallidus</name>
    <dbReference type="NCBI Taxonomy" id="2780087"/>
    <lineage>
        <taxon>Bacteria</taxon>
        <taxon>Pseudomonadati</taxon>
        <taxon>Pseudomonadota</taxon>
        <taxon>Betaproteobacteria</taxon>
        <taxon>Burkholderiales</taxon>
        <taxon>Comamonadaceae</taxon>
        <taxon>Ramlibacter</taxon>
    </lineage>
</organism>
<dbReference type="Proteomes" id="UP000806285">
    <property type="component" value="Unassembled WGS sequence"/>
</dbReference>